<dbReference type="SUPFAM" id="SSF49899">
    <property type="entry name" value="Concanavalin A-like lectins/glucanases"/>
    <property type="match status" value="1"/>
</dbReference>
<dbReference type="PROSITE" id="PS50188">
    <property type="entry name" value="B302_SPRY"/>
    <property type="match status" value="1"/>
</dbReference>
<evidence type="ECO:0000256" key="4">
    <source>
        <dbReference type="SAM" id="MobiDB-lite"/>
    </source>
</evidence>
<dbReference type="PANTHER" id="PTHR24198:SF165">
    <property type="entry name" value="ANKYRIN REPEAT-CONTAINING PROTEIN-RELATED"/>
    <property type="match status" value="1"/>
</dbReference>
<feature type="chain" id="PRO_5041220420" evidence="5">
    <location>
        <begin position="21"/>
        <end position="1956"/>
    </location>
</feature>
<dbReference type="GO" id="GO:0005737">
    <property type="term" value="C:cytoplasm"/>
    <property type="evidence" value="ECO:0007669"/>
    <property type="project" value="TreeGrafter"/>
</dbReference>
<evidence type="ECO:0000313" key="8">
    <source>
        <dbReference type="Proteomes" id="UP001174934"/>
    </source>
</evidence>
<dbReference type="InterPro" id="IPR001870">
    <property type="entry name" value="B30.2/SPRY"/>
</dbReference>
<keyword evidence="1" id="KW-0677">Repeat</keyword>
<feature type="region of interest" description="Disordered" evidence="4">
    <location>
        <begin position="1916"/>
        <end position="1956"/>
    </location>
</feature>
<comment type="caution">
    <text evidence="7">The sequence shown here is derived from an EMBL/GenBank/DDBJ whole genome shotgun (WGS) entry which is preliminary data.</text>
</comment>
<dbReference type="Pfam" id="PF00023">
    <property type="entry name" value="Ank"/>
    <property type="match status" value="1"/>
</dbReference>
<dbReference type="PROSITE" id="PS50297">
    <property type="entry name" value="ANK_REP_REGION"/>
    <property type="match status" value="9"/>
</dbReference>
<dbReference type="PRINTS" id="PR01415">
    <property type="entry name" value="ANKYRIN"/>
</dbReference>
<feature type="repeat" description="ANK" evidence="3">
    <location>
        <begin position="1118"/>
        <end position="1150"/>
    </location>
</feature>
<keyword evidence="2 3" id="KW-0040">ANK repeat</keyword>
<dbReference type="InterPro" id="IPR003877">
    <property type="entry name" value="SPRY_dom"/>
</dbReference>
<feature type="repeat" description="ANK" evidence="3">
    <location>
        <begin position="1414"/>
        <end position="1446"/>
    </location>
</feature>
<feature type="repeat" description="ANK" evidence="3">
    <location>
        <begin position="874"/>
        <end position="906"/>
    </location>
</feature>
<dbReference type="Proteomes" id="UP001174934">
    <property type="component" value="Unassembled WGS sequence"/>
</dbReference>
<keyword evidence="5" id="KW-0732">Signal</keyword>
<feature type="repeat" description="ANK" evidence="3">
    <location>
        <begin position="907"/>
        <end position="939"/>
    </location>
</feature>
<evidence type="ECO:0000256" key="2">
    <source>
        <dbReference type="ARBA" id="ARBA00023043"/>
    </source>
</evidence>
<dbReference type="InterPro" id="IPR013320">
    <property type="entry name" value="ConA-like_dom_sf"/>
</dbReference>
<gene>
    <name evidence="7" type="ORF">B0T17DRAFT_508335</name>
</gene>
<dbReference type="Gene3D" id="2.60.120.920">
    <property type="match status" value="1"/>
</dbReference>
<feature type="repeat" description="ANK" evidence="3">
    <location>
        <begin position="1552"/>
        <end position="1584"/>
    </location>
</feature>
<dbReference type="CDD" id="cd12885">
    <property type="entry name" value="SPRY_RanBP_like"/>
    <property type="match status" value="1"/>
</dbReference>
<sequence length="1956" mass="213790">MIKLFVLMLTKPTSLVLVGGLEVSQSPSQSKPNLETVFRERFPDAHVILFDGVQSTKKSAKHQDQILFLAQNVGGLVLKQALLEATRDWKYQNLVLRTVSLGLAETIPPLNSEFLSLSAMFSVVNVLESPPEEEEGRAASRNDRQVFDAFVSALRVPSLAERDPWMSFDGRGGLHSTTGWITAKSAYIEWLAYPKNCLLHIRGKPGSGSSTVAAHVTGQVMTIPEYSNATFISFSCHTQYAQTRDTASILLSLCRQLLSTKPALYRRAQPLCSALLEQSLFNHQAGMWALFRSLLEFHTTNLFCFIDGIHNCEGLIGYLEAIASMKRGALGTLKCILSGSSEVKTAFSCGRDALYTVDLNEQQETKTLKKAAVKQRVLRNARRSMLWLEFQDPVINHINEEASTSYLLAMSKLELLEAHVQYSTEKHLISTLADLPKTLDDLYSHYIEHLGLWELQVLECIVAAIRPFRSFELAICLALQGGIRRPDVGRNLRRQASPRKPSSSNTLPCIGTDHYNLCYDRSQAHKAVLDLFEDALLRRTWSLLYAHFKNQQPGSLESSIRSFSMASRLGLTELVGDLVTEAIAKANLKQGEDTLSSPPAAVAADGYQLVEECLSFAASEGRAELIDQLSGAGALSQSILAFTNQDGFTPLLRAVRGGHLQTVDVLLRHGASLEATTRDGSNALHTATQLGDNAMVQKILGLEGRPQVATINTHGYDAVKIAAESGFYGILELLLAEVDKKVIDKPLPSSNRTPIFLAAVHGHAESVELLLRHGADPMIHDDNESSALYHAAKEGDVVVFSLLLASSAYQSVRVKKNIGGAATGEEATREDARHQGFALHDLQACLLVAAEHRQLPIIESLLDYEINMDSPGEGKNTALHLAARMGFADVAEMLLKRGCQVDLRNAKSMAPVQLAAQHGNLEVVKILVEKKANIDSGSDPEPPFAIEPTLSALELAAKGGYVQVVQYLVESDHKPAPKALGLAAESGRSAVIKVLMSHKSMVGDDEESIEPANQKAILEAARAALMGQYPKVLDELLPPKIAQRLLEDVPNDMYELLYLAISNGDGDAIQILAEKGYDMNRKDGSGSHPLHLAVDHKKADVIEPLAKNGATVDTCNDNNETPLYSASKSHMKDAVEKLLEMKADPNICSQPDRSAALHAACQTLGRNQNEDALKVISCLLEHDASPALKDRKGWTPLHHAAKNLDACRLIIGSHGERSSLLAERSNGGSTPLMRAAQNGSVEVMKLFLEHGADPTNLNKFGSSALHWAARGRHRDAVKLLIDNKHRVVSPSIRDSSGPTVLHGAVFGGNQEIIEYLVSLQGVDINAQVERLGTPLCLAAALYARASKVEEKPKEPDTGDKWLRVCKTLLDLKADVNSAGGADCSPFHHAAQGGKQDLATLLLEHQANINIFSKKFGTPLSSAIESEEYGFIKYLLERGADPNISIKGKVALQLAVETGDWRTVCSVLENTKVSLEGGKEALWAAIRKDMVEAVEALVEHKTTTLRNIAAADRHDDGRTPLMYAVKWDSSKVVDYLLRNAKEYGIDIDERNNAGECAIHIAARQDTPDMMARLLEHGANPNTPNSAGRTTSMLSAKQGNSDMLGLLLDKGADVFQKDMHNRDTLDWACVSGSMDVLSRVVAKVKGMGEWKTRFSAVLHRVLTTEEPTNLLEVLFEGCDGNEREEIVSQATADRNNWTLAYLVKHTLPPLELPDWVTAGIRKSRLSSSFDAPMRPSAWDILEKRYPLNVSDDGLTVEVGPGPIAEDEQQRYNIALIRSDYCIPADKDYEFEITITAPDEAQKAGSAAILGVGLCTENAWEDRMVGWDTGSLGYHGDDGRKYTQAEWGRLYTESYGAGDKIGCKIEVQPGGDRTVSFTKNTKPLGIAFDSDDLPRGQLYPAISIDCSLTGYTLTATFPDIDDPETRRAVNDPLRFPGKEAEEEPEDGGLDSDIDSIYSW</sequence>
<dbReference type="SMART" id="SM00248">
    <property type="entry name" value="ANK"/>
    <property type="match status" value="24"/>
</dbReference>
<feature type="repeat" description="ANK" evidence="3">
    <location>
        <begin position="1381"/>
        <end position="1413"/>
    </location>
</feature>
<proteinExistence type="predicted"/>
<feature type="repeat" description="ANK" evidence="3">
    <location>
        <begin position="1515"/>
        <end position="1551"/>
    </location>
</feature>
<feature type="repeat" description="ANK" evidence="3">
    <location>
        <begin position="1227"/>
        <end position="1259"/>
    </location>
</feature>
<accession>A0AA40C5F0</accession>
<dbReference type="InterPro" id="IPR036770">
    <property type="entry name" value="Ankyrin_rpt-contain_sf"/>
</dbReference>
<dbReference type="InterPro" id="IPR002110">
    <property type="entry name" value="Ankyrin_rpt"/>
</dbReference>
<feature type="domain" description="B30.2/SPRY" evidence="6">
    <location>
        <begin position="1714"/>
        <end position="1919"/>
    </location>
</feature>
<feature type="repeat" description="ANK" evidence="3">
    <location>
        <begin position="1085"/>
        <end position="1117"/>
    </location>
</feature>
<dbReference type="SUPFAM" id="SSF48403">
    <property type="entry name" value="Ankyrin repeat"/>
    <property type="match status" value="4"/>
</dbReference>
<feature type="compositionally biased region" description="Acidic residues" evidence="4">
    <location>
        <begin position="1937"/>
        <end position="1950"/>
    </location>
</feature>
<feature type="repeat" description="ANK" evidence="3">
    <location>
        <begin position="1585"/>
        <end position="1617"/>
    </location>
</feature>
<dbReference type="EMBL" id="JAULSR010000003">
    <property type="protein sequence ID" value="KAK0625339.1"/>
    <property type="molecule type" value="Genomic_DNA"/>
</dbReference>
<dbReference type="InterPro" id="IPR044736">
    <property type="entry name" value="Gid1/RanBPM/SPLA_SPRY"/>
</dbReference>
<organism evidence="7 8">
    <name type="scientific">Bombardia bombarda</name>
    <dbReference type="NCBI Taxonomy" id="252184"/>
    <lineage>
        <taxon>Eukaryota</taxon>
        <taxon>Fungi</taxon>
        <taxon>Dikarya</taxon>
        <taxon>Ascomycota</taxon>
        <taxon>Pezizomycotina</taxon>
        <taxon>Sordariomycetes</taxon>
        <taxon>Sordariomycetidae</taxon>
        <taxon>Sordariales</taxon>
        <taxon>Lasiosphaeriaceae</taxon>
        <taxon>Bombardia</taxon>
    </lineage>
</organism>
<dbReference type="Pfam" id="PF00622">
    <property type="entry name" value="SPRY"/>
    <property type="match status" value="1"/>
</dbReference>
<name>A0AA40C5F0_9PEZI</name>
<feature type="repeat" description="ANK" evidence="3">
    <location>
        <begin position="646"/>
        <end position="678"/>
    </location>
</feature>
<dbReference type="Pfam" id="PF12796">
    <property type="entry name" value="Ank_2"/>
    <property type="match status" value="7"/>
</dbReference>
<evidence type="ECO:0000256" key="1">
    <source>
        <dbReference type="ARBA" id="ARBA00022737"/>
    </source>
</evidence>
<reference evidence="7" key="1">
    <citation type="submission" date="2023-06" db="EMBL/GenBank/DDBJ databases">
        <title>Genome-scale phylogeny and comparative genomics of the fungal order Sordariales.</title>
        <authorList>
            <consortium name="Lawrence Berkeley National Laboratory"/>
            <person name="Hensen N."/>
            <person name="Bonometti L."/>
            <person name="Westerberg I."/>
            <person name="Brannstrom I.O."/>
            <person name="Guillou S."/>
            <person name="Cros-Aarteil S."/>
            <person name="Calhoun S."/>
            <person name="Haridas S."/>
            <person name="Kuo A."/>
            <person name="Mondo S."/>
            <person name="Pangilinan J."/>
            <person name="Riley R."/>
            <person name="LaButti K."/>
            <person name="Andreopoulos B."/>
            <person name="Lipzen A."/>
            <person name="Chen C."/>
            <person name="Yanf M."/>
            <person name="Daum C."/>
            <person name="Ng V."/>
            <person name="Clum A."/>
            <person name="Steindorff A."/>
            <person name="Ohm R."/>
            <person name="Martin F."/>
            <person name="Silar P."/>
            <person name="Natvig D."/>
            <person name="Lalanne C."/>
            <person name="Gautier V."/>
            <person name="Ament-velasquez S.L."/>
            <person name="Kruys A."/>
            <person name="Hutchinson M.I."/>
            <person name="Powell A.J."/>
            <person name="Barry K."/>
            <person name="Miller A.N."/>
            <person name="Grigoriev I.V."/>
            <person name="Debuchy R."/>
            <person name="Gladieux P."/>
            <person name="Thoren M.H."/>
            <person name="Johannesson H."/>
        </authorList>
    </citation>
    <scope>NUCLEOTIDE SEQUENCE</scope>
    <source>
        <strain evidence="7">SMH3391-2</strain>
    </source>
</reference>
<feature type="signal peptide" evidence="5">
    <location>
        <begin position="1"/>
        <end position="20"/>
    </location>
</feature>
<evidence type="ECO:0000256" key="3">
    <source>
        <dbReference type="PROSITE-ProRule" id="PRU00023"/>
    </source>
</evidence>
<feature type="repeat" description="ANK" evidence="3">
    <location>
        <begin position="750"/>
        <end position="782"/>
    </location>
</feature>
<protein>
    <submittedName>
        <fullName evidence="7">Ankyrin repeat-containing domain protein</fullName>
    </submittedName>
</protein>
<dbReference type="InterPro" id="IPR043136">
    <property type="entry name" value="B30.2/SPRY_sf"/>
</dbReference>
<evidence type="ECO:0000259" key="6">
    <source>
        <dbReference type="PROSITE" id="PS50188"/>
    </source>
</evidence>
<keyword evidence="8" id="KW-1185">Reference proteome</keyword>
<feature type="repeat" description="ANK" evidence="3">
    <location>
        <begin position="1052"/>
        <end position="1084"/>
    </location>
</feature>
<dbReference type="InterPro" id="IPR056884">
    <property type="entry name" value="NPHP3-like_N"/>
</dbReference>
<evidence type="ECO:0000313" key="7">
    <source>
        <dbReference type="EMBL" id="KAK0625339.1"/>
    </source>
</evidence>
<evidence type="ECO:0000256" key="5">
    <source>
        <dbReference type="SAM" id="SignalP"/>
    </source>
</evidence>
<dbReference type="SMART" id="SM00449">
    <property type="entry name" value="SPRY"/>
    <property type="match status" value="1"/>
</dbReference>
<dbReference type="Pfam" id="PF24883">
    <property type="entry name" value="NPHP3_N"/>
    <property type="match status" value="1"/>
</dbReference>
<dbReference type="Gene3D" id="1.25.40.20">
    <property type="entry name" value="Ankyrin repeat-containing domain"/>
    <property type="match status" value="6"/>
</dbReference>
<dbReference type="PROSITE" id="PS50088">
    <property type="entry name" value="ANK_REPEAT"/>
    <property type="match status" value="13"/>
</dbReference>
<dbReference type="PANTHER" id="PTHR24198">
    <property type="entry name" value="ANKYRIN REPEAT AND PROTEIN KINASE DOMAIN-CONTAINING PROTEIN"/>
    <property type="match status" value="1"/>
</dbReference>